<evidence type="ECO:0000313" key="1">
    <source>
        <dbReference type="EMBL" id="CAE7207383.1"/>
    </source>
</evidence>
<dbReference type="OrthoDB" id="421770at2759"/>
<keyword evidence="2" id="KW-1185">Reference proteome</keyword>
<protein>
    <submittedName>
        <fullName evidence="1">Uncharacterized protein</fullName>
    </submittedName>
</protein>
<reference evidence="1" key="1">
    <citation type="submission" date="2021-02" db="EMBL/GenBank/DDBJ databases">
        <authorList>
            <person name="Dougan E. K."/>
            <person name="Rhodes N."/>
            <person name="Thang M."/>
            <person name="Chan C."/>
        </authorList>
    </citation>
    <scope>NUCLEOTIDE SEQUENCE</scope>
</reference>
<dbReference type="Proteomes" id="UP000604046">
    <property type="component" value="Unassembled WGS sequence"/>
</dbReference>
<proteinExistence type="predicted"/>
<sequence length="354" mass="38389">MPTLSVREVKIRGELRWERKRDTWRPEGFTGRWLCVAAGGDCLIDYANGACDAERELPLNSICSLAMAMQQFIGATGAPEAGVHTHSVAFSSFLLAACTGPIFSVIVVVALPEDEPAELSTAELRLKAVEIHTALKSSEFGEQLEILAGATGQEREDKATSYTLSSCLDANGKELGTPLPPEVASAAREVFATALSWRAAERLAAFLAELPESERREVRRLCLFDTRLETVCTVPNETSSVPPNTTDTLLLKAGEETSRNPSESAESTSVWTWAAESREMAVLCTRTSPFFLGALLFKLPEKSPGGHAPGDPEGEGLISRVSFDHLDHLPIFRGRLEDLALSFCDKLGLPSKPE</sequence>
<dbReference type="AlphaFoldDB" id="A0A812JFF1"/>
<dbReference type="EMBL" id="CAJNDS010000447">
    <property type="protein sequence ID" value="CAE7207383.1"/>
    <property type="molecule type" value="Genomic_DNA"/>
</dbReference>
<organism evidence="1 2">
    <name type="scientific">Symbiodinium natans</name>
    <dbReference type="NCBI Taxonomy" id="878477"/>
    <lineage>
        <taxon>Eukaryota</taxon>
        <taxon>Sar</taxon>
        <taxon>Alveolata</taxon>
        <taxon>Dinophyceae</taxon>
        <taxon>Suessiales</taxon>
        <taxon>Symbiodiniaceae</taxon>
        <taxon>Symbiodinium</taxon>
    </lineage>
</organism>
<accession>A0A812JFF1</accession>
<comment type="caution">
    <text evidence="1">The sequence shown here is derived from an EMBL/GenBank/DDBJ whole genome shotgun (WGS) entry which is preliminary data.</text>
</comment>
<evidence type="ECO:0000313" key="2">
    <source>
        <dbReference type="Proteomes" id="UP000604046"/>
    </source>
</evidence>
<gene>
    <name evidence="1" type="ORF">SNAT2548_LOCUS6694</name>
</gene>
<name>A0A812JFF1_9DINO</name>